<keyword evidence="5 8" id="KW-0560">Oxidoreductase</keyword>
<dbReference type="Pfam" id="PF00067">
    <property type="entry name" value="p450"/>
    <property type="match status" value="1"/>
</dbReference>
<gene>
    <name evidence="9" type="ORF">PLOB_00041402</name>
</gene>
<organism evidence="9 10">
    <name type="scientific">Porites lobata</name>
    <dbReference type="NCBI Taxonomy" id="104759"/>
    <lineage>
        <taxon>Eukaryota</taxon>
        <taxon>Metazoa</taxon>
        <taxon>Cnidaria</taxon>
        <taxon>Anthozoa</taxon>
        <taxon>Hexacorallia</taxon>
        <taxon>Scleractinia</taxon>
        <taxon>Fungiina</taxon>
        <taxon>Poritidae</taxon>
        <taxon>Porites</taxon>
    </lineage>
</organism>
<keyword evidence="10" id="KW-1185">Reference proteome</keyword>
<accession>A0ABN8PC27</accession>
<dbReference type="InterPro" id="IPR050479">
    <property type="entry name" value="CYP11_CYP27_families"/>
</dbReference>
<evidence type="ECO:0000256" key="4">
    <source>
        <dbReference type="ARBA" id="ARBA00022723"/>
    </source>
</evidence>
<dbReference type="PROSITE" id="PS00086">
    <property type="entry name" value="CYTOCHROME_P450"/>
    <property type="match status" value="1"/>
</dbReference>
<evidence type="ECO:0000313" key="10">
    <source>
        <dbReference type="Proteomes" id="UP001159405"/>
    </source>
</evidence>
<dbReference type="EMBL" id="CALNXK010000065">
    <property type="protein sequence ID" value="CAH3140838.1"/>
    <property type="molecule type" value="Genomic_DNA"/>
</dbReference>
<dbReference type="Gene3D" id="1.10.630.10">
    <property type="entry name" value="Cytochrome P450"/>
    <property type="match status" value="1"/>
</dbReference>
<proteinExistence type="inferred from homology"/>
<reference evidence="9 10" key="1">
    <citation type="submission" date="2022-05" db="EMBL/GenBank/DDBJ databases">
        <authorList>
            <consortium name="Genoscope - CEA"/>
            <person name="William W."/>
        </authorList>
    </citation>
    <scope>NUCLEOTIDE SEQUENCE [LARGE SCALE GENOMIC DNA]</scope>
</reference>
<protein>
    <submittedName>
        <fullName evidence="9">Uncharacterized protein</fullName>
    </submittedName>
</protein>
<dbReference type="CDD" id="cd11054">
    <property type="entry name" value="CYP24A1-like"/>
    <property type="match status" value="1"/>
</dbReference>
<evidence type="ECO:0000256" key="7">
    <source>
        <dbReference type="ARBA" id="ARBA00023033"/>
    </source>
</evidence>
<evidence type="ECO:0000313" key="9">
    <source>
        <dbReference type="EMBL" id="CAH3140838.1"/>
    </source>
</evidence>
<keyword evidence="4 8" id="KW-0479">Metal-binding</keyword>
<evidence type="ECO:0000256" key="6">
    <source>
        <dbReference type="ARBA" id="ARBA00023004"/>
    </source>
</evidence>
<evidence type="ECO:0000256" key="8">
    <source>
        <dbReference type="RuleBase" id="RU000461"/>
    </source>
</evidence>
<dbReference type="PRINTS" id="PR00385">
    <property type="entry name" value="P450"/>
</dbReference>
<dbReference type="InterPro" id="IPR017972">
    <property type="entry name" value="Cyt_P450_CS"/>
</dbReference>
<dbReference type="InterPro" id="IPR002401">
    <property type="entry name" value="Cyt_P450_E_grp-I"/>
</dbReference>
<keyword evidence="3 8" id="KW-0349">Heme</keyword>
<evidence type="ECO:0000256" key="5">
    <source>
        <dbReference type="ARBA" id="ARBA00023002"/>
    </source>
</evidence>
<dbReference type="InterPro" id="IPR001128">
    <property type="entry name" value="Cyt_P450"/>
</dbReference>
<dbReference type="PANTHER" id="PTHR24279:SF120">
    <property type="entry name" value="CYTOCHROME P450"/>
    <property type="match status" value="1"/>
</dbReference>
<dbReference type="PRINTS" id="PR00463">
    <property type="entry name" value="EP450I"/>
</dbReference>
<comment type="cofactor">
    <cofactor evidence="1">
        <name>heme</name>
        <dbReference type="ChEBI" id="CHEBI:30413"/>
    </cofactor>
</comment>
<keyword evidence="7 8" id="KW-0503">Monooxygenase</keyword>
<comment type="caution">
    <text evidence="9">The sequence shown here is derived from an EMBL/GenBank/DDBJ whole genome shotgun (WGS) entry which is preliminary data.</text>
</comment>
<evidence type="ECO:0000256" key="1">
    <source>
        <dbReference type="ARBA" id="ARBA00001971"/>
    </source>
</evidence>
<dbReference type="SUPFAM" id="SSF48264">
    <property type="entry name" value="Cytochrome P450"/>
    <property type="match status" value="1"/>
</dbReference>
<evidence type="ECO:0000256" key="2">
    <source>
        <dbReference type="ARBA" id="ARBA00010617"/>
    </source>
</evidence>
<sequence>MQFIRGFNRYSAPPSLQLNFKASFHGHKGLFASDRRKLSLDDLPGPHSNLNGFSLAKKFILDGLKLLTFQQKKTDLDLGKILLKAQLRNVENFGPIFRTKYTGLRTVVNVKISNPSDAAAVFRAEGRSPIRPESPAMNYYRKKTKKLPGLLFGNGTNWYKYRRWVNDRMLKPQCVEEYIPSFNEIVTDFMARIEKLKGIHGLDNEVPLLEEELFKWSFESVSLVLFDERFGALEDEIDHEVQEFIQSSSDFLNASAAINVRPAWMMNIFQTKMYKQFTQSCDKLYEFTGKCIKRKLTKYEEQNTSTGEQNQSQNREFLEVLSSKSDMTYKDMVATYVDIFFAGVDTTSNAVLWSLYELAKNQDKQFKLHQEISTVLKPGEILSADSLSKMSYLKSCIKEVLRLYPIYFLHRETEQDLVLSGYKIPAGTQVMILSYAMGISDKYFEEPLSFIPERWLRAQRRPSKSSSSVEAFASLPFGYGTRMCVGRRLSELEQYLLLTRIIQKYQIFHIGEEPEPKVHGLPIIPDRPLRIQFVQRE</sequence>
<dbReference type="InterPro" id="IPR036396">
    <property type="entry name" value="Cyt_P450_sf"/>
</dbReference>
<keyword evidence="6 8" id="KW-0408">Iron</keyword>
<name>A0ABN8PC27_9CNID</name>
<dbReference type="Proteomes" id="UP001159405">
    <property type="component" value="Unassembled WGS sequence"/>
</dbReference>
<evidence type="ECO:0000256" key="3">
    <source>
        <dbReference type="ARBA" id="ARBA00022617"/>
    </source>
</evidence>
<dbReference type="PANTHER" id="PTHR24279">
    <property type="entry name" value="CYTOCHROME P450"/>
    <property type="match status" value="1"/>
</dbReference>
<comment type="similarity">
    <text evidence="2 8">Belongs to the cytochrome P450 family.</text>
</comment>